<dbReference type="EMBL" id="JANHOG010000203">
    <property type="protein sequence ID" value="KAJ3556882.1"/>
    <property type="molecule type" value="Genomic_DNA"/>
</dbReference>
<proteinExistence type="predicted"/>
<reference evidence="1" key="1">
    <citation type="submission" date="2022-07" db="EMBL/GenBank/DDBJ databases">
        <title>Genome Sequence of Phlebia brevispora.</title>
        <authorList>
            <person name="Buettner E."/>
        </authorList>
    </citation>
    <scope>NUCLEOTIDE SEQUENCE</scope>
    <source>
        <strain evidence="1">MPL23</strain>
    </source>
</reference>
<gene>
    <name evidence="1" type="ORF">NM688_g1780</name>
</gene>
<protein>
    <submittedName>
        <fullName evidence="1">Uncharacterized protein</fullName>
    </submittedName>
</protein>
<keyword evidence="2" id="KW-1185">Reference proteome</keyword>
<evidence type="ECO:0000313" key="2">
    <source>
        <dbReference type="Proteomes" id="UP001148662"/>
    </source>
</evidence>
<organism evidence="1 2">
    <name type="scientific">Phlebia brevispora</name>
    <dbReference type="NCBI Taxonomy" id="194682"/>
    <lineage>
        <taxon>Eukaryota</taxon>
        <taxon>Fungi</taxon>
        <taxon>Dikarya</taxon>
        <taxon>Basidiomycota</taxon>
        <taxon>Agaricomycotina</taxon>
        <taxon>Agaricomycetes</taxon>
        <taxon>Polyporales</taxon>
        <taxon>Meruliaceae</taxon>
        <taxon>Phlebia</taxon>
    </lineage>
</organism>
<sequence length="337" mass="37579">MPASLPTRKIGNSEVSAIGYGGMGISAFYGSVAPDEERLKFLDTLYERGCNHWDSADVYGDNEELIGKWFKRTGKRSEIFLATKFGLYFQPDRFSNGSPEYARQQIEESLRRLGTDYVDLWYFHRPDPTVPIEVTIGTMAEYVKAGKVKYLGISECSAETLRRAHAVHPIAAVQVEYSPFSLDIEDEKIGVLKTARELGIKIVPYAVLGRGLLTGRFKSPEDFEPDDFRRKIAKFSKENFPNILRLADGLKVIGQRHGATAGQVAIAWALAQGEDIVPIVGTTKVKYLDENLGALNIVLTPEELQEVREIAEKADAAQGDRQPPEFMRVQYGDTPAL</sequence>
<accession>A0ACC1TAU0</accession>
<dbReference type="Proteomes" id="UP001148662">
    <property type="component" value="Unassembled WGS sequence"/>
</dbReference>
<comment type="caution">
    <text evidence="1">The sequence shown here is derived from an EMBL/GenBank/DDBJ whole genome shotgun (WGS) entry which is preliminary data.</text>
</comment>
<name>A0ACC1TAU0_9APHY</name>
<evidence type="ECO:0000313" key="1">
    <source>
        <dbReference type="EMBL" id="KAJ3556882.1"/>
    </source>
</evidence>